<evidence type="ECO:0000256" key="8">
    <source>
        <dbReference type="ARBA" id="ARBA00022664"/>
    </source>
</evidence>
<dbReference type="GO" id="GO:0061630">
    <property type="term" value="F:ubiquitin protein ligase activity"/>
    <property type="evidence" value="ECO:0007669"/>
    <property type="project" value="UniProtKB-UniRule"/>
</dbReference>
<proteinExistence type="inferred from homology"/>
<dbReference type="InterPro" id="IPR013915">
    <property type="entry name" value="Prp19_cc"/>
</dbReference>
<name>A0A137P3N9_CONC2</name>
<evidence type="ECO:0000256" key="18">
    <source>
        <dbReference type="RuleBase" id="RU367101"/>
    </source>
</evidence>
<keyword evidence="13 18" id="KW-0833">Ubl conjugation pathway</keyword>
<evidence type="ECO:0000256" key="1">
    <source>
        <dbReference type="ARBA" id="ARBA00000900"/>
    </source>
</evidence>
<dbReference type="GO" id="GO:0005737">
    <property type="term" value="C:cytoplasm"/>
    <property type="evidence" value="ECO:0007669"/>
    <property type="project" value="TreeGrafter"/>
</dbReference>
<dbReference type="EMBL" id="KQ964528">
    <property type="protein sequence ID" value="KXN69623.1"/>
    <property type="molecule type" value="Genomic_DNA"/>
</dbReference>
<dbReference type="InterPro" id="IPR001680">
    <property type="entry name" value="WD40_rpt"/>
</dbReference>
<dbReference type="AlphaFoldDB" id="A0A137P3N9"/>
<comment type="subunit">
    <text evidence="18">Homotetramer.</text>
</comment>
<dbReference type="CDD" id="cd00200">
    <property type="entry name" value="WD40"/>
    <property type="match status" value="1"/>
</dbReference>
<evidence type="ECO:0000256" key="15">
    <source>
        <dbReference type="ARBA" id="ARBA00023204"/>
    </source>
</evidence>
<keyword evidence="12 18" id="KW-0227">DNA damage</keyword>
<dbReference type="InterPro" id="IPR055340">
    <property type="entry name" value="RING-Ubox_PRP19"/>
</dbReference>
<evidence type="ECO:0000256" key="5">
    <source>
        <dbReference type="ARBA" id="ARBA00012483"/>
    </source>
</evidence>
<evidence type="ECO:0000256" key="11">
    <source>
        <dbReference type="ARBA" id="ARBA00022737"/>
    </source>
</evidence>
<dbReference type="InterPro" id="IPR019775">
    <property type="entry name" value="WD40_repeat_CS"/>
</dbReference>
<keyword evidence="11" id="KW-0677">Repeat</keyword>
<dbReference type="Gene3D" id="3.30.40.10">
    <property type="entry name" value="Zinc/RING finger domain, C3HC4 (zinc finger)"/>
    <property type="match status" value="1"/>
</dbReference>
<feature type="repeat" description="WD" evidence="17">
    <location>
        <begin position="376"/>
        <end position="417"/>
    </location>
</feature>
<evidence type="ECO:0000256" key="9">
    <source>
        <dbReference type="ARBA" id="ARBA00022679"/>
    </source>
</evidence>
<dbReference type="PROSITE" id="PS50082">
    <property type="entry name" value="WD_REPEATS_2"/>
    <property type="match status" value="2"/>
</dbReference>
<dbReference type="InterPro" id="IPR015943">
    <property type="entry name" value="WD40/YVTN_repeat-like_dom_sf"/>
</dbReference>
<organism evidence="21 22">
    <name type="scientific">Conidiobolus coronatus (strain ATCC 28846 / CBS 209.66 / NRRL 28638)</name>
    <name type="common">Delacroixia coronata</name>
    <dbReference type="NCBI Taxonomy" id="796925"/>
    <lineage>
        <taxon>Eukaryota</taxon>
        <taxon>Fungi</taxon>
        <taxon>Fungi incertae sedis</taxon>
        <taxon>Zoopagomycota</taxon>
        <taxon>Entomophthoromycotina</taxon>
        <taxon>Entomophthoromycetes</taxon>
        <taxon>Entomophthorales</taxon>
        <taxon>Ancylistaceae</taxon>
        <taxon>Conidiobolus</taxon>
    </lineage>
</organism>
<dbReference type="SUPFAM" id="SSF57850">
    <property type="entry name" value="RING/U-box"/>
    <property type="match status" value="1"/>
</dbReference>
<dbReference type="OrthoDB" id="687049at2759"/>
<comment type="pathway">
    <text evidence="3 18">Protein modification; protein ubiquitination.</text>
</comment>
<sequence length="496" mass="54543">VSGQYPTNPVVSKSTGKVYEKSLITKYIQQNNKCPITGQDITLDDLVEIDLATSVAKPRPPTLTSLPSLLSVFQSEWDSTMLEIYSLKQQYQQVRQELSRALYQNDSATRVIARLIKERDEAIQSLKDVKSHLGTAQVESHNGKSNGQTNESEVQGEESFDDKVVEKLTEINTSLSKSRKKRKNPEGLQSSENISNFAEVDSIGSLHSSTDKGITSLSVNGSLIATGGNDSNIIIHNVAEGTIVSELSGHSKPITSLTWDNINNNLFSTSSDNSSILWKPSEDNTSWSLAHRFPTHKASVTSISLHPCRDYVVTGSMDATWNFNSLTSKNPLVSATNPDGYTCGSFHPDGLLLGLGTTNSIIQIWDVKSRGNVANFSDHYQQVSSLAFSENGFYLASTSQNNIVKLWDLRKLKCFHEIEIPNTEKVSTVAWDQSGSYLAVGGSVVQIFQTKKWDTPLVTLEQSASRIAFSDLAQKLYTVSDSDRSLRSFSAPEAEN</sequence>
<reference evidence="21 22" key="1">
    <citation type="journal article" date="2015" name="Genome Biol. Evol.">
        <title>Phylogenomic analyses indicate that early fungi evolved digesting cell walls of algal ancestors of land plants.</title>
        <authorList>
            <person name="Chang Y."/>
            <person name="Wang S."/>
            <person name="Sekimoto S."/>
            <person name="Aerts A.L."/>
            <person name="Choi C."/>
            <person name="Clum A."/>
            <person name="LaButti K.M."/>
            <person name="Lindquist E.A."/>
            <person name="Yee Ngan C."/>
            <person name="Ohm R.A."/>
            <person name="Salamov A.A."/>
            <person name="Grigoriev I.V."/>
            <person name="Spatafora J.W."/>
            <person name="Berbee M.L."/>
        </authorList>
    </citation>
    <scope>NUCLEOTIDE SEQUENCE [LARGE SCALE GENOMIC DNA]</scope>
    <source>
        <strain evidence="21 22">NRRL 28638</strain>
    </source>
</reference>
<keyword evidence="8 18" id="KW-0507">mRNA processing</keyword>
<dbReference type="PANTHER" id="PTHR43995">
    <property type="entry name" value="PRE-MRNA-PROCESSING FACTOR 19"/>
    <property type="match status" value="1"/>
</dbReference>
<keyword evidence="22" id="KW-1185">Reference proteome</keyword>
<dbReference type="EC" id="2.3.2.27" evidence="5 18"/>
<evidence type="ECO:0000313" key="22">
    <source>
        <dbReference type="Proteomes" id="UP000070444"/>
    </source>
</evidence>
<feature type="compositionally biased region" description="Polar residues" evidence="19">
    <location>
        <begin position="137"/>
        <end position="153"/>
    </location>
</feature>
<feature type="non-terminal residue" evidence="21">
    <location>
        <position position="1"/>
    </location>
</feature>
<dbReference type="SMART" id="SM00504">
    <property type="entry name" value="Ubox"/>
    <property type="match status" value="1"/>
</dbReference>
<keyword evidence="15 18" id="KW-0234">DNA repair</keyword>
<dbReference type="UniPathway" id="UPA00143"/>
<keyword evidence="16 18" id="KW-0539">Nucleus</keyword>
<dbReference type="GO" id="GO:0000398">
    <property type="term" value="P:mRNA splicing, via spliceosome"/>
    <property type="evidence" value="ECO:0007669"/>
    <property type="project" value="InterPro"/>
</dbReference>
<comment type="function">
    <text evidence="18">Ubiquitin-protein ligase which is mainly involved pre-mRNA splicing and DNA repair. Required for pre-mRNA splicing as component of the spliceosome.</text>
</comment>
<evidence type="ECO:0000256" key="12">
    <source>
        <dbReference type="ARBA" id="ARBA00022763"/>
    </source>
</evidence>
<protein>
    <recommendedName>
        <fullName evidence="6 18">Pre-mRNA-processing factor 19</fullName>
        <ecNumber evidence="5 18">2.3.2.27</ecNumber>
    </recommendedName>
</protein>
<keyword evidence="10 18" id="KW-0747">Spliceosome</keyword>
<comment type="similarity">
    <text evidence="4 18">Belongs to the WD repeat PRP19 family.</text>
</comment>
<evidence type="ECO:0000256" key="7">
    <source>
        <dbReference type="ARBA" id="ARBA00022574"/>
    </source>
</evidence>
<dbReference type="GO" id="GO:0000974">
    <property type="term" value="C:Prp19 complex"/>
    <property type="evidence" value="ECO:0007669"/>
    <property type="project" value="UniProtKB-UniRule"/>
</dbReference>
<dbReference type="PANTHER" id="PTHR43995:SF1">
    <property type="entry name" value="PRE-MRNA-PROCESSING FACTOR 19"/>
    <property type="match status" value="1"/>
</dbReference>
<gene>
    <name evidence="21" type="ORF">CONCODRAFT_40402</name>
</gene>
<evidence type="ECO:0000256" key="2">
    <source>
        <dbReference type="ARBA" id="ARBA00004123"/>
    </source>
</evidence>
<dbReference type="SMART" id="SM00320">
    <property type="entry name" value="WD40"/>
    <property type="match status" value="6"/>
</dbReference>
<dbReference type="Pfam" id="PF08606">
    <property type="entry name" value="Prp19"/>
    <property type="match status" value="1"/>
</dbReference>
<evidence type="ECO:0000256" key="4">
    <source>
        <dbReference type="ARBA" id="ARBA00006388"/>
    </source>
</evidence>
<dbReference type="Pfam" id="PF00400">
    <property type="entry name" value="WD40"/>
    <property type="match status" value="4"/>
</dbReference>
<dbReference type="SUPFAM" id="SSF50978">
    <property type="entry name" value="WD40 repeat-like"/>
    <property type="match status" value="1"/>
</dbReference>
<dbReference type="GO" id="GO:0071006">
    <property type="term" value="C:U2-type catalytic step 1 spliceosome"/>
    <property type="evidence" value="ECO:0007669"/>
    <property type="project" value="TreeGrafter"/>
</dbReference>
<evidence type="ECO:0000256" key="14">
    <source>
        <dbReference type="ARBA" id="ARBA00023187"/>
    </source>
</evidence>
<evidence type="ECO:0000256" key="19">
    <source>
        <dbReference type="SAM" id="MobiDB-lite"/>
    </source>
</evidence>
<dbReference type="Gene3D" id="2.130.10.10">
    <property type="entry name" value="YVTN repeat-like/Quinoprotein amine dehydrogenase"/>
    <property type="match status" value="1"/>
</dbReference>
<evidence type="ECO:0000313" key="21">
    <source>
        <dbReference type="EMBL" id="KXN69623.1"/>
    </source>
</evidence>
<keyword evidence="7 17" id="KW-0853">WD repeat</keyword>
<dbReference type="InterPro" id="IPR003613">
    <property type="entry name" value="Ubox_domain"/>
</dbReference>
<keyword evidence="9 18" id="KW-0808">Transferase</keyword>
<dbReference type="CDD" id="cd16656">
    <property type="entry name" value="RING-Ubox_PRP19"/>
    <property type="match status" value="1"/>
</dbReference>
<dbReference type="PROSITE" id="PS51698">
    <property type="entry name" value="U_BOX"/>
    <property type="match status" value="1"/>
</dbReference>
<feature type="region of interest" description="Disordered" evidence="19">
    <location>
        <begin position="134"/>
        <end position="163"/>
    </location>
</feature>
<dbReference type="PROSITE" id="PS00678">
    <property type="entry name" value="WD_REPEATS_1"/>
    <property type="match status" value="1"/>
</dbReference>
<dbReference type="Proteomes" id="UP000070444">
    <property type="component" value="Unassembled WGS sequence"/>
</dbReference>
<evidence type="ECO:0000259" key="20">
    <source>
        <dbReference type="PROSITE" id="PS51698"/>
    </source>
</evidence>
<evidence type="ECO:0000256" key="17">
    <source>
        <dbReference type="PROSITE-ProRule" id="PRU00221"/>
    </source>
</evidence>
<feature type="repeat" description="WD" evidence="17">
    <location>
        <begin position="247"/>
        <end position="279"/>
    </location>
</feature>
<comment type="catalytic activity">
    <reaction evidence="1 18">
        <text>S-ubiquitinyl-[E2 ubiquitin-conjugating enzyme]-L-cysteine + [acceptor protein]-L-lysine = [E2 ubiquitin-conjugating enzyme]-L-cysteine + N(6)-ubiquitinyl-[acceptor protein]-L-lysine.</text>
        <dbReference type="EC" id="2.3.2.27"/>
    </reaction>
</comment>
<dbReference type="FunFam" id="3.30.40.10:FF:000027">
    <property type="entry name" value="Pre-mRNA-processing factor 19, putative"/>
    <property type="match status" value="1"/>
</dbReference>
<dbReference type="GO" id="GO:0070534">
    <property type="term" value="P:protein K63-linked ubiquitination"/>
    <property type="evidence" value="ECO:0007669"/>
    <property type="project" value="UniProtKB-UniRule"/>
</dbReference>
<dbReference type="STRING" id="796925.A0A137P3N9"/>
<evidence type="ECO:0000256" key="16">
    <source>
        <dbReference type="ARBA" id="ARBA00023242"/>
    </source>
</evidence>
<evidence type="ECO:0000256" key="6">
    <source>
        <dbReference type="ARBA" id="ARBA00015618"/>
    </source>
</evidence>
<dbReference type="OMA" id="SLDQHWA"/>
<dbReference type="InterPro" id="IPR036322">
    <property type="entry name" value="WD40_repeat_dom_sf"/>
</dbReference>
<dbReference type="InterPro" id="IPR038959">
    <property type="entry name" value="Prp19"/>
</dbReference>
<evidence type="ECO:0000256" key="3">
    <source>
        <dbReference type="ARBA" id="ARBA00004906"/>
    </source>
</evidence>
<keyword evidence="14 18" id="KW-0508">mRNA splicing</keyword>
<evidence type="ECO:0000256" key="13">
    <source>
        <dbReference type="ARBA" id="ARBA00022786"/>
    </source>
</evidence>
<dbReference type="PROSITE" id="PS50294">
    <property type="entry name" value="WD_REPEATS_REGION"/>
    <property type="match status" value="2"/>
</dbReference>
<feature type="domain" description="U-box" evidence="20">
    <location>
        <begin position="1"/>
        <end position="68"/>
    </location>
</feature>
<dbReference type="InterPro" id="IPR013083">
    <property type="entry name" value="Znf_RING/FYVE/PHD"/>
</dbReference>
<dbReference type="GO" id="GO:0006281">
    <property type="term" value="P:DNA repair"/>
    <property type="evidence" value="ECO:0007669"/>
    <property type="project" value="UniProtKB-KW"/>
</dbReference>
<comment type="subcellular location">
    <subcellularLocation>
        <location evidence="2 18">Nucleus</location>
    </subcellularLocation>
</comment>
<accession>A0A137P3N9</accession>
<evidence type="ECO:0000256" key="10">
    <source>
        <dbReference type="ARBA" id="ARBA00022728"/>
    </source>
</evidence>